<dbReference type="AlphaFoldDB" id="A8PFM8"/>
<dbReference type="Pfam" id="PF00078">
    <property type="entry name" value="RVT_1"/>
    <property type="match status" value="1"/>
</dbReference>
<accession>A8PFM8</accession>
<name>A8PFM8_BRUMA</name>
<dbReference type="Gene3D" id="3.10.10.10">
    <property type="entry name" value="HIV Type 1 Reverse Transcriptase, subunit A, domain 1"/>
    <property type="match status" value="1"/>
</dbReference>
<sequence>MIAGSGDIKKLCKNELYPKEVVYSTNVNISTELEKFWKLETIGIQESPQDDDDDQALKHFKRTIIKQGGRYQVCWPWKDSKQKLSNNYGLCLGRLKNLINRLQHNSNLHSYHQILMDQLHSGIIEEVPPKDEVGVIHYLPHHEVLTPSKSTTKLRIVYDASAHHKGFKSLNEVLYRGPVMLPDLVGVILRFRMMKIVITADIEKAFLQLELQNEERNCTRFLWIDDIDKELTNENIKCYRFKRVPFGIIFSPFLLAATLNYHLENHGSELAWEIRKNLYVDNVIISANGTEEALYKYERTKEIFGEASMNIREFLSNDEEFNERIPECDLSQTSRENFLGLKWNHERDIIRVTLTPWIGKTSRYDPLGLLVLIMIIQHLWKENIPWDQSLNKQDEQQWINLIKEWPTNIIELPRFIMETSRLTEFHIFTDASKVAYSAAIYILNHGYQDTYS</sequence>
<evidence type="ECO:0000313" key="2">
    <source>
        <dbReference type="EMBL" id="EDP34836.1"/>
    </source>
</evidence>
<dbReference type="InterPro" id="IPR000477">
    <property type="entry name" value="RT_dom"/>
</dbReference>
<evidence type="ECO:0000259" key="1">
    <source>
        <dbReference type="Pfam" id="PF00078"/>
    </source>
</evidence>
<dbReference type="PANTHER" id="PTHR47331">
    <property type="entry name" value="PHD-TYPE DOMAIN-CONTAINING PROTEIN"/>
    <property type="match status" value="1"/>
</dbReference>
<dbReference type="Pfam" id="PF05380">
    <property type="entry name" value="Peptidase_A17"/>
    <property type="match status" value="1"/>
</dbReference>
<organism evidence="2">
    <name type="scientific">Brugia malayi</name>
    <name type="common">Filarial nematode worm</name>
    <dbReference type="NCBI Taxonomy" id="6279"/>
    <lineage>
        <taxon>Eukaryota</taxon>
        <taxon>Metazoa</taxon>
        <taxon>Ecdysozoa</taxon>
        <taxon>Nematoda</taxon>
        <taxon>Chromadorea</taxon>
        <taxon>Rhabditida</taxon>
        <taxon>Spirurina</taxon>
        <taxon>Spiruromorpha</taxon>
        <taxon>Filarioidea</taxon>
        <taxon>Onchocercidae</taxon>
        <taxon>Brugia</taxon>
    </lineage>
</organism>
<dbReference type="InterPro" id="IPR043128">
    <property type="entry name" value="Rev_trsase/Diguanyl_cyclase"/>
</dbReference>
<dbReference type="SUPFAM" id="SSF56672">
    <property type="entry name" value="DNA/RNA polymerases"/>
    <property type="match status" value="1"/>
</dbReference>
<dbReference type="PANTHER" id="PTHR47331:SF1">
    <property type="entry name" value="GAG-LIKE PROTEIN"/>
    <property type="match status" value="1"/>
</dbReference>
<dbReference type="Gene3D" id="3.30.70.270">
    <property type="match status" value="1"/>
</dbReference>
<dbReference type="InterPro" id="IPR008042">
    <property type="entry name" value="Retrotrans_Pao"/>
</dbReference>
<dbReference type="CDD" id="cd01644">
    <property type="entry name" value="RT_pepA17"/>
    <property type="match status" value="1"/>
</dbReference>
<feature type="domain" description="Reverse transcriptase" evidence="1">
    <location>
        <begin position="192"/>
        <end position="312"/>
    </location>
</feature>
<reference evidence="2" key="1">
    <citation type="journal article" date="2007" name="Science">
        <title>Draft genome of the filarial nematode parasite Brugia malayi.</title>
        <authorList>
            <person name="Ghedin E."/>
            <person name="Wang S."/>
            <person name="Spiro D."/>
            <person name="Caler E."/>
            <person name="Zhao Q."/>
            <person name="Crabtree J."/>
            <person name="Allen J.E."/>
            <person name="Delcher A.L."/>
            <person name="Guiliano D.B."/>
            <person name="Miranda-Saavedra D."/>
            <person name="Angiuoli S.V."/>
            <person name="Creasy T."/>
            <person name="Amedeo P."/>
            <person name="Haas B."/>
            <person name="El-Sayed N.M."/>
            <person name="Wortman J.R."/>
            <person name="Feldblyum T."/>
            <person name="Tallon L."/>
            <person name="Schatz M."/>
            <person name="Shumway M."/>
            <person name="Koo H."/>
            <person name="Salzberg S.L."/>
            <person name="Schobel S."/>
            <person name="Pertea M."/>
            <person name="Pop M."/>
            <person name="White O."/>
            <person name="Barton G.J."/>
            <person name="Carlow C.K."/>
            <person name="Crawford M.J."/>
            <person name="Daub J."/>
            <person name="Dimmic M.W."/>
            <person name="Estes C.F."/>
            <person name="Foster J.M."/>
            <person name="Ganatra M."/>
            <person name="Gregory W.F."/>
            <person name="Johnson N.M."/>
            <person name="Jin J."/>
            <person name="Komuniecki R."/>
            <person name="Korf I."/>
            <person name="Kumar S."/>
            <person name="Laney S."/>
            <person name="Li B.W."/>
            <person name="Li W."/>
            <person name="Lindblom T.H."/>
            <person name="Lustigman S."/>
            <person name="Ma D."/>
            <person name="Maina C.V."/>
            <person name="Martin D.M."/>
            <person name="McCarter J.P."/>
            <person name="McReynolds L."/>
            <person name="Mitreva M."/>
            <person name="Nutman T.B."/>
            <person name="Parkinson J."/>
            <person name="Peregrin-Alvarez J.M."/>
            <person name="Poole C."/>
            <person name="Ren Q."/>
            <person name="Saunders L."/>
            <person name="Sluder A.E."/>
            <person name="Smith K."/>
            <person name="Stanke M."/>
            <person name="Unnasch T.R."/>
            <person name="Ware J."/>
            <person name="Wei A.D."/>
            <person name="Weil G."/>
            <person name="Williams D.J."/>
            <person name="Zhang Y."/>
            <person name="Williams S.A."/>
            <person name="Fraser-Liggett C."/>
            <person name="Slatko B."/>
            <person name="Blaxter M.L."/>
            <person name="Scott A.L."/>
        </authorList>
    </citation>
    <scope>NUCLEOTIDE SEQUENCE [LARGE SCALE GENOMIC DNA]</scope>
</reference>
<protein>
    <recommendedName>
        <fullName evidence="1">Reverse transcriptase domain-containing protein</fullName>
    </recommendedName>
</protein>
<gene>
    <name evidence="2" type="ORF">Bm1_24270</name>
</gene>
<dbReference type="InterPro" id="IPR043502">
    <property type="entry name" value="DNA/RNA_pol_sf"/>
</dbReference>
<dbReference type="EMBL" id="DS239149">
    <property type="protein sequence ID" value="EDP34836.1"/>
    <property type="molecule type" value="Genomic_DNA"/>
</dbReference>
<proteinExistence type="predicted"/>